<evidence type="ECO:0000313" key="9">
    <source>
        <dbReference type="EMBL" id="MBP1963224.1"/>
    </source>
</evidence>
<comment type="caution">
    <text evidence="9">The sequence shown here is derived from an EMBL/GenBank/DDBJ whole genome shotgun (WGS) entry which is preliminary data.</text>
</comment>
<proteinExistence type="inferred from homology"/>
<accession>A0ABS4HX51</accession>
<dbReference type="PROSITE" id="PS50928">
    <property type="entry name" value="ABC_TM1"/>
    <property type="match status" value="1"/>
</dbReference>
<sequence length="290" mass="32464">MNRMSRSEKVFDAVNIMIMLVLVIVTLYPLVYVGLASISDASSLIAHKGLLLKSYGFHIDAYKQVLTNKSILTGYSNTFIIIVLGVFVNLLLTSLGAYVLSRKNVLWNRVFIFIILFTMFFQGGLIPLYLVIKGVGLYNSLLALVLPFAVNTFNLIIMRTSFSAIPDSLEESAKIDGANHFVILFRIIMPLSMPVIAVMIMFYAVEKWNGWFYASIFLKDRDLFPLQLVLREILLANSTESMTSGADQGFQLAETIKYATIMVATLPILFFYPIVSKYFVKGVMVGALKG</sequence>
<dbReference type="InterPro" id="IPR000515">
    <property type="entry name" value="MetI-like"/>
</dbReference>
<keyword evidence="10" id="KW-1185">Reference proteome</keyword>
<feature type="transmembrane region" description="Helical" evidence="7">
    <location>
        <begin position="258"/>
        <end position="280"/>
    </location>
</feature>
<dbReference type="SUPFAM" id="SSF161098">
    <property type="entry name" value="MetI-like"/>
    <property type="match status" value="1"/>
</dbReference>
<organism evidence="9 10">
    <name type="scientific">Paenibacillus aceris</name>
    <dbReference type="NCBI Taxonomy" id="869555"/>
    <lineage>
        <taxon>Bacteria</taxon>
        <taxon>Bacillati</taxon>
        <taxon>Bacillota</taxon>
        <taxon>Bacilli</taxon>
        <taxon>Bacillales</taxon>
        <taxon>Paenibacillaceae</taxon>
        <taxon>Paenibacillus</taxon>
    </lineage>
</organism>
<comment type="similarity">
    <text evidence="7">Belongs to the binding-protein-dependent transport system permease family.</text>
</comment>
<feature type="transmembrane region" description="Helical" evidence="7">
    <location>
        <begin position="138"/>
        <end position="157"/>
    </location>
</feature>
<gene>
    <name evidence="9" type="ORF">J2Z65_002440</name>
</gene>
<dbReference type="Pfam" id="PF00528">
    <property type="entry name" value="BPD_transp_1"/>
    <property type="match status" value="1"/>
</dbReference>
<evidence type="ECO:0000259" key="8">
    <source>
        <dbReference type="PROSITE" id="PS50928"/>
    </source>
</evidence>
<evidence type="ECO:0000256" key="7">
    <source>
        <dbReference type="RuleBase" id="RU363032"/>
    </source>
</evidence>
<dbReference type="InterPro" id="IPR035906">
    <property type="entry name" value="MetI-like_sf"/>
</dbReference>
<feature type="transmembrane region" description="Helical" evidence="7">
    <location>
        <begin position="12"/>
        <end position="35"/>
    </location>
</feature>
<feature type="transmembrane region" description="Helical" evidence="7">
    <location>
        <begin position="110"/>
        <end position="132"/>
    </location>
</feature>
<dbReference type="PANTHER" id="PTHR43744">
    <property type="entry name" value="ABC TRANSPORTER PERMEASE PROTEIN MG189-RELATED-RELATED"/>
    <property type="match status" value="1"/>
</dbReference>
<name>A0ABS4HX51_9BACL</name>
<feature type="transmembrane region" description="Helical" evidence="7">
    <location>
        <begin position="178"/>
        <end position="205"/>
    </location>
</feature>
<dbReference type="Gene3D" id="1.10.3720.10">
    <property type="entry name" value="MetI-like"/>
    <property type="match status" value="1"/>
</dbReference>
<keyword evidence="5 7" id="KW-1133">Transmembrane helix</keyword>
<reference evidence="9 10" key="1">
    <citation type="submission" date="2021-03" db="EMBL/GenBank/DDBJ databases">
        <title>Genomic Encyclopedia of Type Strains, Phase IV (KMG-IV): sequencing the most valuable type-strain genomes for metagenomic binning, comparative biology and taxonomic classification.</title>
        <authorList>
            <person name="Goeker M."/>
        </authorList>
    </citation>
    <scope>NUCLEOTIDE SEQUENCE [LARGE SCALE GENOMIC DNA]</scope>
    <source>
        <strain evidence="9 10">DSM 24950</strain>
    </source>
</reference>
<protein>
    <submittedName>
        <fullName evidence="9">Aldouronate transport system permease protein</fullName>
    </submittedName>
</protein>
<dbReference type="Proteomes" id="UP001519344">
    <property type="component" value="Unassembled WGS sequence"/>
</dbReference>
<comment type="subcellular location">
    <subcellularLocation>
        <location evidence="1 7">Cell membrane</location>
        <topology evidence="1 7">Multi-pass membrane protein</topology>
    </subcellularLocation>
</comment>
<evidence type="ECO:0000256" key="5">
    <source>
        <dbReference type="ARBA" id="ARBA00022989"/>
    </source>
</evidence>
<dbReference type="RefSeq" id="WP_167066197.1">
    <property type="nucleotide sequence ID" value="NZ_JAAOZR010000045.1"/>
</dbReference>
<feature type="domain" description="ABC transmembrane type-1" evidence="8">
    <location>
        <begin position="75"/>
        <end position="271"/>
    </location>
</feature>
<keyword evidence="6 7" id="KW-0472">Membrane</keyword>
<dbReference type="PANTHER" id="PTHR43744:SF9">
    <property type="entry name" value="POLYGALACTURONAN_RHAMNOGALACTURONAN TRANSPORT SYSTEM PERMEASE PROTEIN YTCP"/>
    <property type="match status" value="1"/>
</dbReference>
<feature type="transmembrane region" description="Helical" evidence="7">
    <location>
        <begin position="79"/>
        <end position="98"/>
    </location>
</feature>
<keyword evidence="3" id="KW-1003">Cell membrane</keyword>
<keyword evidence="4 7" id="KW-0812">Transmembrane</keyword>
<evidence type="ECO:0000256" key="4">
    <source>
        <dbReference type="ARBA" id="ARBA00022692"/>
    </source>
</evidence>
<evidence type="ECO:0000256" key="6">
    <source>
        <dbReference type="ARBA" id="ARBA00023136"/>
    </source>
</evidence>
<dbReference type="EMBL" id="JAGGKV010000005">
    <property type="protein sequence ID" value="MBP1963224.1"/>
    <property type="molecule type" value="Genomic_DNA"/>
</dbReference>
<evidence type="ECO:0000256" key="2">
    <source>
        <dbReference type="ARBA" id="ARBA00022448"/>
    </source>
</evidence>
<dbReference type="CDD" id="cd06261">
    <property type="entry name" value="TM_PBP2"/>
    <property type="match status" value="1"/>
</dbReference>
<evidence type="ECO:0000256" key="1">
    <source>
        <dbReference type="ARBA" id="ARBA00004651"/>
    </source>
</evidence>
<evidence type="ECO:0000256" key="3">
    <source>
        <dbReference type="ARBA" id="ARBA00022475"/>
    </source>
</evidence>
<evidence type="ECO:0000313" key="10">
    <source>
        <dbReference type="Proteomes" id="UP001519344"/>
    </source>
</evidence>
<keyword evidence="2 7" id="KW-0813">Transport</keyword>